<dbReference type="InterPro" id="IPR015797">
    <property type="entry name" value="NUDIX_hydrolase-like_dom_sf"/>
</dbReference>
<dbReference type="EMBL" id="CP108473">
    <property type="protein sequence ID" value="WUS27200.1"/>
    <property type="molecule type" value="Genomic_DNA"/>
</dbReference>
<feature type="region of interest" description="Disordered" evidence="5">
    <location>
        <begin position="144"/>
        <end position="164"/>
    </location>
</feature>
<evidence type="ECO:0000256" key="5">
    <source>
        <dbReference type="SAM" id="MobiDB-lite"/>
    </source>
</evidence>
<dbReference type="RefSeq" id="WP_328733063.1">
    <property type="nucleotide sequence ID" value="NZ_CP108029.1"/>
</dbReference>
<dbReference type="Gene3D" id="3.90.79.10">
    <property type="entry name" value="Nucleoside Triphosphate Pyrophosphohydrolase"/>
    <property type="match status" value="1"/>
</dbReference>
<protein>
    <submittedName>
        <fullName evidence="7">NUDIX domain-containing protein</fullName>
    </submittedName>
</protein>
<gene>
    <name evidence="7" type="ORF">OG727_35670</name>
</gene>
<dbReference type="InterPro" id="IPR020476">
    <property type="entry name" value="Nudix_hydrolase"/>
</dbReference>
<accession>A0ABZ1VWM4</accession>
<evidence type="ECO:0000313" key="8">
    <source>
        <dbReference type="Proteomes" id="UP001432292"/>
    </source>
</evidence>
<dbReference type="PANTHER" id="PTHR43046:SF14">
    <property type="entry name" value="MUTT_NUDIX FAMILY PROTEIN"/>
    <property type="match status" value="1"/>
</dbReference>
<keyword evidence="8" id="KW-1185">Reference proteome</keyword>
<evidence type="ECO:0000256" key="2">
    <source>
        <dbReference type="ARBA" id="ARBA00005582"/>
    </source>
</evidence>
<evidence type="ECO:0000256" key="1">
    <source>
        <dbReference type="ARBA" id="ARBA00001946"/>
    </source>
</evidence>
<comment type="similarity">
    <text evidence="2 4">Belongs to the Nudix hydrolase family.</text>
</comment>
<dbReference type="Proteomes" id="UP001432292">
    <property type="component" value="Chromosome"/>
</dbReference>
<evidence type="ECO:0000313" key="7">
    <source>
        <dbReference type="EMBL" id="WUS27200.1"/>
    </source>
</evidence>
<dbReference type="PANTHER" id="PTHR43046">
    <property type="entry name" value="GDP-MANNOSE MANNOSYL HYDROLASE"/>
    <property type="match status" value="1"/>
</dbReference>
<feature type="domain" description="Nudix hydrolase" evidence="6">
    <location>
        <begin position="5"/>
        <end position="140"/>
    </location>
</feature>
<keyword evidence="3 4" id="KW-0378">Hydrolase</keyword>
<sequence length="164" mass="17242">MDTRAQTRVSAYAIAVEDERLLLARLSDASPVFAPGLWHLPGGGIDPGEQPVEALARELREETGLELAAAHLLDARTYAVRRRGVSWNLTALFYAVDLTAGAPAVAEIDGSTDAAVWIPLADLQDSMLSPAAADARRMLEAGSGAVREGAGHGSAWRPAKGTVT</sequence>
<dbReference type="Pfam" id="PF00293">
    <property type="entry name" value="NUDIX"/>
    <property type="match status" value="1"/>
</dbReference>
<comment type="cofactor">
    <cofactor evidence="1">
        <name>Mg(2+)</name>
        <dbReference type="ChEBI" id="CHEBI:18420"/>
    </cofactor>
</comment>
<reference evidence="7" key="1">
    <citation type="submission" date="2022-10" db="EMBL/GenBank/DDBJ databases">
        <title>The complete genomes of actinobacterial strains from the NBC collection.</title>
        <authorList>
            <person name="Joergensen T.S."/>
            <person name="Alvarez Arevalo M."/>
            <person name="Sterndorff E.B."/>
            <person name="Faurdal D."/>
            <person name="Vuksanovic O."/>
            <person name="Mourched A.-S."/>
            <person name="Charusanti P."/>
            <person name="Shaw S."/>
            <person name="Blin K."/>
            <person name="Weber T."/>
        </authorList>
    </citation>
    <scope>NUCLEOTIDE SEQUENCE</scope>
    <source>
        <strain evidence="7">NBC_01256</strain>
    </source>
</reference>
<proteinExistence type="inferred from homology"/>
<evidence type="ECO:0000256" key="4">
    <source>
        <dbReference type="RuleBase" id="RU003476"/>
    </source>
</evidence>
<dbReference type="PRINTS" id="PR00502">
    <property type="entry name" value="NUDIXFAMILY"/>
</dbReference>
<dbReference type="PROSITE" id="PS51462">
    <property type="entry name" value="NUDIX"/>
    <property type="match status" value="1"/>
</dbReference>
<evidence type="ECO:0000259" key="6">
    <source>
        <dbReference type="PROSITE" id="PS51462"/>
    </source>
</evidence>
<dbReference type="PROSITE" id="PS00893">
    <property type="entry name" value="NUDIX_BOX"/>
    <property type="match status" value="1"/>
</dbReference>
<name>A0ABZ1VWM4_9ACTN</name>
<dbReference type="SUPFAM" id="SSF55811">
    <property type="entry name" value="Nudix"/>
    <property type="match status" value="1"/>
</dbReference>
<organism evidence="7 8">
    <name type="scientific">Streptomyces caniferus</name>
    <dbReference type="NCBI Taxonomy" id="285557"/>
    <lineage>
        <taxon>Bacteria</taxon>
        <taxon>Bacillati</taxon>
        <taxon>Actinomycetota</taxon>
        <taxon>Actinomycetes</taxon>
        <taxon>Kitasatosporales</taxon>
        <taxon>Streptomycetaceae</taxon>
        <taxon>Streptomyces</taxon>
    </lineage>
</organism>
<evidence type="ECO:0000256" key="3">
    <source>
        <dbReference type="ARBA" id="ARBA00022801"/>
    </source>
</evidence>
<dbReference type="InterPro" id="IPR020084">
    <property type="entry name" value="NUDIX_hydrolase_CS"/>
</dbReference>
<dbReference type="InterPro" id="IPR000086">
    <property type="entry name" value="NUDIX_hydrolase_dom"/>
</dbReference>